<feature type="compositionally biased region" description="Low complexity" evidence="1">
    <location>
        <begin position="40"/>
        <end position="58"/>
    </location>
</feature>
<reference evidence="2" key="1">
    <citation type="submission" date="2021-05" db="EMBL/GenBank/DDBJ databases">
        <authorList>
            <person name="Alioto T."/>
            <person name="Alioto T."/>
            <person name="Gomez Garrido J."/>
        </authorList>
    </citation>
    <scope>NUCLEOTIDE SEQUENCE</scope>
</reference>
<evidence type="ECO:0000256" key="1">
    <source>
        <dbReference type="SAM" id="MobiDB-lite"/>
    </source>
</evidence>
<accession>A0A8D8WSQ6</accession>
<dbReference type="AlphaFoldDB" id="A0A8D8WSQ6"/>
<evidence type="ECO:0000313" key="2">
    <source>
        <dbReference type="EMBL" id="CAG6669065.1"/>
    </source>
</evidence>
<dbReference type="EMBL" id="HBUF01220107">
    <property type="protein sequence ID" value="CAG6669068.1"/>
    <property type="molecule type" value="Transcribed_RNA"/>
</dbReference>
<organism evidence="2">
    <name type="scientific">Cacopsylla melanoneura</name>
    <dbReference type="NCBI Taxonomy" id="428564"/>
    <lineage>
        <taxon>Eukaryota</taxon>
        <taxon>Metazoa</taxon>
        <taxon>Ecdysozoa</taxon>
        <taxon>Arthropoda</taxon>
        <taxon>Hexapoda</taxon>
        <taxon>Insecta</taxon>
        <taxon>Pterygota</taxon>
        <taxon>Neoptera</taxon>
        <taxon>Paraneoptera</taxon>
        <taxon>Hemiptera</taxon>
        <taxon>Sternorrhyncha</taxon>
        <taxon>Psylloidea</taxon>
        <taxon>Psyllidae</taxon>
        <taxon>Psyllinae</taxon>
        <taxon>Cacopsylla</taxon>
    </lineage>
</organism>
<protein>
    <submittedName>
        <fullName evidence="2">Uncharacterized protein</fullName>
    </submittedName>
</protein>
<proteinExistence type="predicted"/>
<name>A0A8D8WSQ6_9HEMI</name>
<feature type="region of interest" description="Disordered" evidence="1">
    <location>
        <begin position="28"/>
        <end position="66"/>
    </location>
</feature>
<dbReference type="EMBL" id="HBUF01220105">
    <property type="protein sequence ID" value="CAG6669065.1"/>
    <property type="molecule type" value="Transcribed_RNA"/>
</dbReference>
<sequence length="112" mass="12479">MDTKNDADSLDNALKIMNNLFQLTEEFVNDTPDDGNQNQPNASTLSSSTSSKPNDSSAPGLTFPKLPDPDTFFESIVTNSKTTLESSTITLLYHYHFRCLSHNQFICTSFHL</sequence>